<protein>
    <submittedName>
        <fullName evidence="1">DUF72 domain-containing protein</fullName>
    </submittedName>
</protein>
<name>A0A8I1KL84_9HYPH</name>
<accession>A0A8I1KL84</accession>
<dbReference type="SUPFAM" id="SSF117396">
    <property type="entry name" value="TM1631-like"/>
    <property type="match status" value="1"/>
</dbReference>
<keyword evidence="2" id="KW-1185">Reference proteome</keyword>
<dbReference type="PANTHER" id="PTHR30348:SF4">
    <property type="entry name" value="DUF72 DOMAIN-CONTAINING PROTEIN"/>
    <property type="match status" value="1"/>
</dbReference>
<organism evidence="1 2">
    <name type="scientific">Rhodomicrobium udaipurense</name>
    <dbReference type="NCBI Taxonomy" id="1202716"/>
    <lineage>
        <taxon>Bacteria</taxon>
        <taxon>Pseudomonadati</taxon>
        <taxon>Pseudomonadota</taxon>
        <taxon>Alphaproteobacteria</taxon>
        <taxon>Hyphomicrobiales</taxon>
        <taxon>Hyphomicrobiaceae</taxon>
        <taxon>Rhodomicrobium</taxon>
    </lineage>
</organism>
<dbReference type="Proteomes" id="UP000623250">
    <property type="component" value="Unassembled WGS sequence"/>
</dbReference>
<dbReference type="Gene3D" id="3.20.20.410">
    <property type="entry name" value="Protein of unknown function UPF0759"/>
    <property type="match status" value="1"/>
</dbReference>
<dbReference type="InterPro" id="IPR036520">
    <property type="entry name" value="UPF0759_sf"/>
</dbReference>
<dbReference type="RefSeq" id="WP_052037457.1">
    <property type="nucleotide sequence ID" value="NZ_JAEMUK010000084.1"/>
</dbReference>
<dbReference type="InterPro" id="IPR002763">
    <property type="entry name" value="DUF72"/>
</dbReference>
<sequence length="256" mass="28159">MTARNSVIRAGIGGWTYEPWRGLFYPQGLPHARELAFASRAVTSIEVNGTFYRTQTPATFAKWRDETPDGFVFSVKAPRAAVMKRVLAEAGPSVERFASSGLGELGDKLGPILWQFAPTKKFDADDMAAFLALLPREAGGRPLRHALEVRHESFRTPAFTDLAAKAGAAIVFADSNDYPLIEESTADFVYMRLMRARADEAGYTTGEIEAWRKRAEGWAAGGRDVFVYFINGAKERAPAAAQAFLAPSMLHQHQPC</sequence>
<proteinExistence type="predicted"/>
<evidence type="ECO:0000313" key="1">
    <source>
        <dbReference type="EMBL" id="MBJ7545049.1"/>
    </source>
</evidence>
<reference evidence="1 2" key="1">
    <citation type="submission" date="2020-12" db="EMBL/GenBank/DDBJ databases">
        <title>Revised draft genomes of Rhodomicrobium vannielii ATCC 17100 and Rhodomicrobium udaipurense JA643.</title>
        <authorList>
            <person name="Conners E.M."/>
            <person name="Davenport E.J."/>
            <person name="Bose A."/>
        </authorList>
    </citation>
    <scope>NUCLEOTIDE SEQUENCE [LARGE SCALE GENOMIC DNA]</scope>
    <source>
        <strain evidence="1 2">JA643</strain>
    </source>
</reference>
<dbReference type="Pfam" id="PF01904">
    <property type="entry name" value="DUF72"/>
    <property type="match status" value="1"/>
</dbReference>
<dbReference type="PANTHER" id="PTHR30348">
    <property type="entry name" value="UNCHARACTERIZED PROTEIN YECE"/>
    <property type="match status" value="1"/>
</dbReference>
<dbReference type="EMBL" id="JAEMUK010000084">
    <property type="protein sequence ID" value="MBJ7545049.1"/>
    <property type="molecule type" value="Genomic_DNA"/>
</dbReference>
<comment type="caution">
    <text evidence="1">The sequence shown here is derived from an EMBL/GenBank/DDBJ whole genome shotgun (WGS) entry which is preliminary data.</text>
</comment>
<dbReference type="AlphaFoldDB" id="A0A8I1KL84"/>
<evidence type="ECO:0000313" key="2">
    <source>
        <dbReference type="Proteomes" id="UP000623250"/>
    </source>
</evidence>
<gene>
    <name evidence="1" type="ORF">JDN41_15955</name>
</gene>